<name>A0A154VQ84_9PROT</name>
<comment type="caution">
    <text evidence="1">The sequence shown here is derived from an EMBL/GenBank/DDBJ whole genome shotgun (WGS) entry which is preliminary data.</text>
</comment>
<dbReference type="InterPro" id="IPR009922">
    <property type="entry name" value="DUF1457"/>
</dbReference>
<dbReference type="RefSeq" id="WP_067559094.1">
    <property type="nucleotide sequence ID" value="NZ_LPXN01000146.1"/>
</dbReference>
<keyword evidence="2" id="KW-1185">Reference proteome</keyword>
<accession>A0A154VQ84</accession>
<gene>
    <name evidence="1" type="ORF">AUP43_13085</name>
</gene>
<evidence type="ECO:0000313" key="2">
    <source>
        <dbReference type="Proteomes" id="UP000076400"/>
    </source>
</evidence>
<reference evidence="1 2" key="1">
    <citation type="submission" date="2015-12" db="EMBL/GenBank/DDBJ databases">
        <title>Genome sequence of Oceanibaculum pacificum MCCC 1A02656.</title>
        <authorList>
            <person name="Lu L."/>
            <person name="Lai Q."/>
            <person name="Shao Z."/>
            <person name="Qian P."/>
        </authorList>
    </citation>
    <scope>NUCLEOTIDE SEQUENCE [LARGE SCALE GENOMIC DNA]</scope>
    <source>
        <strain evidence="1 2">MCCC 1A02656</strain>
    </source>
</reference>
<evidence type="ECO:0000313" key="1">
    <source>
        <dbReference type="EMBL" id="KZD03399.1"/>
    </source>
</evidence>
<dbReference type="STRING" id="580166.AUP43_13085"/>
<dbReference type="Pfam" id="PF07310">
    <property type="entry name" value="PAS_5"/>
    <property type="match status" value="1"/>
</dbReference>
<dbReference type="OrthoDB" id="7361927at2"/>
<protein>
    <recommendedName>
        <fullName evidence="3">PAS domain-containing protein</fullName>
    </recommendedName>
</protein>
<proteinExistence type="predicted"/>
<sequence>MAQEAASIVDGGTAAWLVDGALPANVHSRLHWAYNYWRGKCGARAWPLREAIDPLDFPRDALPATFILERLEAEDDYQVRLAGELYSQLYGREVTGLRATDLIPRDGEGGAVYQDFADSLAHGRPVLRTGWMNWRPEGVRIPYQRILLPVGLGCERADILIGIGVVFGLDGRLRY</sequence>
<dbReference type="Proteomes" id="UP000076400">
    <property type="component" value="Unassembled WGS sequence"/>
</dbReference>
<dbReference type="EMBL" id="LPXN01000146">
    <property type="protein sequence ID" value="KZD03399.1"/>
    <property type="molecule type" value="Genomic_DNA"/>
</dbReference>
<dbReference type="AlphaFoldDB" id="A0A154VQ84"/>
<organism evidence="1 2">
    <name type="scientific">Oceanibaculum pacificum</name>
    <dbReference type="NCBI Taxonomy" id="580166"/>
    <lineage>
        <taxon>Bacteria</taxon>
        <taxon>Pseudomonadati</taxon>
        <taxon>Pseudomonadota</taxon>
        <taxon>Alphaproteobacteria</taxon>
        <taxon>Rhodospirillales</taxon>
        <taxon>Oceanibaculaceae</taxon>
        <taxon>Oceanibaculum</taxon>
    </lineage>
</organism>
<evidence type="ECO:0008006" key="3">
    <source>
        <dbReference type="Google" id="ProtNLM"/>
    </source>
</evidence>